<dbReference type="PANTHER" id="PTHR31304">
    <property type="entry name" value="LOB DOMAIN-CONTAINING PROTEIN 38"/>
    <property type="match status" value="1"/>
</dbReference>
<dbReference type="Pfam" id="PF03195">
    <property type="entry name" value="LOB"/>
    <property type="match status" value="1"/>
</dbReference>
<evidence type="ECO:0000259" key="2">
    <source>
        <dbReference type="PROSITE" id="PS50891"/>
    </source>
</evidence>
<dbReference type="InterPro" id="IPR004883">
    <property type="entry name" value="LOB"/>
</dbReference>
<comment type="similarity">
    <text evidence="1">Belongs to the LOB domain-containing protein family.</text>
</comment>
<evidence type="ECO:0000313" key="3">
    <source>
        <dbReference type="EMBL" id="KAG5521533.1"/>
    </source>
</evidence>
<feature type="domain" description="LOB" evidence="2">
    <location>
        <begin position="14"/>
        <end position="120"/>
    </location>
</feature>
<dbReference type="AlphaFoldDB" id="A0AAV6I1X0"/>
<organism evidence="3 4">
    <name type="scientific">Rhododendron griersonianum</name>
    <dbReference type="NCBI Taxonomy" id="479676"/>
    <lineage>
        <taxon>Eukaryota</taxon>
        <taxon>Viridiplantae</taxon>
        <taxon>Streptophyta</taxon>
        <taxon>Embryophyta</taxon>
        <taxon>Tracheophyta</taxon>
        <taxon>Spermatophyta</taxon>
        <taxon>Magnoliopsida</taxon>
        <taxon>eudicotyledons</taxon>
        <taxon>Gunneridae</taxon>
        <taxon>Pentapetalae</taxon>
        <taxon>asterids</taxon>
        <taxon>Ericales</taxon>
        <taxon>Ericaceae</taxon>
        <taxon>Ericoideae</taxon>
        <taxon>Rhodoreae</taxon>
        <taxon>Rhododendron</taxon>
    </lineage>
</organism>
<dbReference type="PANTHER" id="PTHR31304:SF73">
    <property type="entry name" value="OS01G0511000 PROTEIN"/>
    <property type="match status" value="1"/>
</dbReference>
<keyword evidence="4" id="KW-1185">Reference proteome</keyword>
<evidence type="ECO:0000313" key="4">
    <source>
        <dbReference type="Proteomes" id="UP000823749"/>
    </source>
</evidence>
<accession>A0AAV6I1X0</accession>
<name>A0AAV6I1X0_9ERIC</name>
<evidence type="ECO:0000256" key="1">
    <source>
        <dbReference type="ARBA" id="ARBA00005474"/>
    </source>
</evidence>
<dbReference type="PROSITE" id="PS50891">
    <property type="entry name" value="LOB"/>
    <property type="match status" value="1"/>
</dbReference>
<reference evidence="3" key="1">
    <citation type="submission" date="2020-08" db="EMBL/GenBank/DDBJ databases">
        <title>Plant Genome Project.</title>
        <authorList>
            <person name="Zhang R.-G."/>
        </authorList>
    </citation>
    <scope>NUCLEOTIDE SEQUENCE</scope>
    <source>
        <strain evidence="3">WSP0</strain>
        <tissue evidence="3">Leaf</tissue>
    </source>
</reference>
<dbReference type="GO" id="GO:0010468">
    <property type="term" value="P:regulation of gene expression"/>
    <property type="evidence" value="ECO:0007669"/>
    <property type="project" value="TreeGrafter"/>
</dbReference>
<protein>
    <recommendedName>
        <fullName evidence="2">LOB domain-containing protein</fullName>
    </recommendedName>
</protein>
<proteinExistence type="inferred from homology"/>
<comment type="caution">
    <text evidence="3">The sequence shown here is derived from an EMBL/GenBank/DDBJ whole genome shotgun (WGS) entry which is preliminary data.</text>
</comment>
<dbReference type="Proteomes" id="UP000823749">
    <property type="component" value="Chromosome 12"/>
</dbReference>
<sequence>MLRKKETESRSMRTSCNACRVLRKGCSDDCCLRPCLHWIKSSDSQSNATIFLAKFYGRTGLLNLINAGPDHLRPAIFRSLLYEACGRIINPVSGSVGLLCSNNWDKCQAAVDSVLSGSTLKQVDELTAAQPIMPFKGCDIRHLTKGSNEIHRVQTQTRFKHSGGRARTKSRLASVNEVMAESTRFSISGCAGNYPEERNVDPSHDSSTLFSAETVEASLANRVVKYESQVVESEVELELCLSFNPVLLNHLPTVEEQQTVIDVSDGDA</sequence>
<dbReference type="EMBL" id="JACTNZ010000012">
    <property type="protein sequence ID" value="KAG5521533.1"/>
    <property type="molecule type" value="Genomic_DNA"/>
</dbReference>
<gene>
    <name evidence="3" type="ORF">RHGRI_033935</name>
</gene>